<dbReference type="AlphaFoldDB" id="A0A024GIV6"/>
<dbReference type="PANTHER" id="PTHR28633">
    <property type="entry name" value="HERMANSKY-PUDLAK SYNDROME 3 PROTEIN"/>
    <property type="match status" value="1"/>
</dbReference>
<dbReference type="Proteomes" id="UP000053237">
    <property type="component" value="Unassembled WGS sequence"/>
</dbReference>
<dbReference type="EMBL" id="CAIX01000138">
    <property type="protein sequence ID" value="CCI46700.1"/>
    <property type="molecule type" value="Genomic_DNA"/>
</dbReference>
<dbReference type="OrthoDB" id="71731at2759"/>
<dbReference type="PANTHER" id="PTHR28633:SF1">
    <property type="entry name" value="BLOC-2 COMPLEX MEMBER HPS3"/>
    <property type="match status" value="1"/>
</dbReference>
<dbReference type="InterPro" id="IPR017216">
    <property type="entry name" value="HPS3"/>
</dbReference>
<evidence type="ECO:0000313" key="1">
    <source>
        <dbReference type="EMBL" id="CCI46700.1"/>
    </source>
</evidence>
<sequence length="1242" mass="141237">MKSLFLRAHILKSPVHDSEARFVVNVSRNAIQECFAVAYGDSKTIRIYTSSSAMLLHEFPIIHAQLHAMLYTSFADSIVTLESDNDSDDEIYLCVYHDWREKDLVRGYKLPLGVTLQAHPVPLSSLLAVCTVTGRIAVAMDSVINLWQCSHGFFHHILELSVHFTNSETSPYIQDIAIHDKYIAVTSPMELIILQIHFHDRQKPIQSVCDRISDHIKAQSGEENESQSLNQVPPDDIQCVKIRSAEDLRHLTKITVTSRARGRLDPITGLRKLKAGKRSPEEQNINHRADIADKKIQNVIVMESATEEASLLKGTIKPSDVRMNQTLSYYTTADDIETLLRRYFPRNHSVQKLQFLPETITYEGVIAVETQRYPRLLVTTMQHAFLYYFIRPRDENVRKEVSKKVLGKVEDNFTTSLPKHRPSRQVAFGQRVLRRKAKSKSITHLSHHVLVEYEFPLPVISIAANSSFLFVATSIGIQVWTIWSPCHYLAARHALAGWRETWLLQPSAPQLLCVQSIPFQSVKLVALDCHVVVVPANEAHACSSLQSESLEANFRLRENDFEVSKGQNNPFGRRITNWGISMKDTSRILILQQAPPSLLFSKLIQIFQVSSDEETNSVQNQRLIDLMLSFFSLYRFRANVGLSVLKCFEAETNSKKAQRDKTFATDNLALEIETDIYDSLARKCAQVLANVFTKDPAARDIARAIPLFIASNVPPTEVLNRLECLETPDNSEQVSQAIKKYLKALAFPSQGKTLEENAHSRQSSKEVQDQGSDGIMQILLRYFGKYAPEQLARLVMDASLAWTCNDLELALEQLSIESKQTVTVQSAFLVLLLHGHKFGDRVDAQRFPYLSKCSSYDTISNLVKAMLENSPQELSQLCVAHPELLIVAHDGNKTATPSFLSQAFLRLNPHIFVVTLGKTFFEMLMHMHKTVISAVFHCLSAIGPPALIYMDRMRSFYYEQSLTGYKDVSEEFKSSDCILVRFLWFLVQSFPSLDDKADQGELLEHDEDWKRTKLTLAMEYIYLVTRLSTTIRSKQSSQLYFELLPFFDDICPVQVIKHVEAKLAEWILKYLRTRCLEQEDVHDRPLLSLLYANVLSILTSGSSFVDYHSILECHGKARNALETLIALVSFPRKHRTSEGLDLLIRENACSAFLVPYAKNYCTHLEDWRYLISLLSVERISGEGDRQQLLQHILRDLANTLSPIELLDILPGDTDFLLYLPAITKCLQNSEKIPMNTREGRLC</sequence>
<keyword evidence="2" id="KW-1185">Reference proteome</keyword>
<dbReference type="InParanoid" id="A0A024GIV6"/>
<gene>
    <name evidence="1" type="ORF">BN9_076550</name>
</gene>
<protein>
    <submittedName>
        <fullName evidence="1">Uncharacterized protein</fullName>
    </submittedName>
</protein>
<comment type="caution">
    <text evidence="1">The sequence shown here is derived from an EMBL/GenBank/DDBJ whole genome shotgun (WGS) entry which is preliminary data.</text>
</comment>
<organism evidence="1 2">
    <name type="scientific">Albugo candida</name>
    <dbReference type="NCBI Taxonomy" id="65357"/>
    <lineage>
        <taxon>Eukaryota</taxon>
        <taxon>Sar</taxon>
        <taxon>Stramenopiles</taxon>
        <taxon>Oomycota</taxon>
        <taxon>Peronosporomycetes</taxon>
        <taxon>Albuginales</taxon>
        <taxon>Albuginaceae</taxon>
        <taxon>Albugo</taxon>
    </lineage>
</organism>
<name>A0A024GIV6_9STRA</name>
<accession>A0A024GIV6</accession>
<reference evidence="1 2" key="1">
    <citation type="submission" date="2012-05" db="EMBL/GenBank/DDBJ databases">
        <title>Recombination and specialization in a pathogen metapopulation.</title>
        <authorList>
            <person name="Gardiner A."/>
            <person name="Kemen E."/>
            <person name="Schultz-Larsen T."/>
            <person name="MacLean D."/>
            <person name="Van Oosterhout C."/>
            <person name="Jones J.D.G."/>
        </authorList>
    </citation>
    <scope>NUCLEOTIDE SEQUENCE [LARGE SCALE GENOMIC DNA]</scope>
    <source>
        <strain evidence="1 2">Ac Nc2</strain>
    </source>
</reference>
<proteinExistence type="predicted"/>
<evidence type="ECO:0000313" key="2">
    <source>
        <dbReference type="Proteomes" id="UP000053237"/>
    </source>
</evidence>